<proteinExistence type="predicted"/>
<evidence type="ECO:0000313" key="2">
    <source>
        <dbReference type="Proteomes" id="UP000735302"/>
    </source>
</evidence>
<comment type="caution">
    <text evidence="1">The sequence shown here is derived from an EMBL/GenBank/DDBJ whole genome shotgun (WGS) entry which is preliminary data.</text>
</comment>
<reference evidence="1 2" key="1">
    <citation type="journal article" date="2021" name="Elife">
        <title>Chloroplast acquisition without the gene transfer in kleptoplastic sea slugs, Plakobranchus ocellatus.</title>
        <authorList>
            <person name="Maeda T."/>
            <person name="Takahashi S."/>
            <person name="Yoshida T."/>
            <person name="Shimamura S."/>
            <person name="Takaki Y."/>
            <person name="Nagai Y."/>
            <person name="Toyoda A."/>
            <person name="Suzuki Y."/>
            <person name="Arimoto A."/>
            <person name="Ishii H."/>
            <person name="Satoh N."/>
            <person name="Nishiyama T."/>
            <person name="Hasebe M."/>
            <person name="Maruyama T."/>
            <person name="Minagawa J."/>
            <person name="Obokata J."/>
            <person name="Shigenobu S."/>
        </authorList>
    </citation>
    <scope>NUCLEOTIDE SEQUENCE [LARGE SCALE GENOMIC DNA]</scope>
</reference>
<sequence length="89" mass="9713">MEFTTRFALHFQTTRPLRRVRPHGGTLLGLIQTIVEASVRRTSVPTDVTFGVPYTTATVSMMPGDSALDLSGISCSVPPPKLYMLKFSG</sequence>
<gene>
    <name evidence="1" type="ORF">PoB_001356300</name>
</gene>
<accession>A0AAV3YXE8</accession>
<dbReference type="Proteomes" id="UP000735302">
    <property type="component" value="Unassembled WGS sequence"/>
</dbReference>
<evidence type="ECO:0000313" key="1">
    <source>
        <dbReference type="EMBL" id="GFN87057.1"/>
    </source>
</evidence>
<name>A0AAV3YXE8_9GAST</name>
<protein>
    <submittedName>
        <fullName evidence="1">Uncharacterized protein</fullName>
    </submittedName>
</protein>
<keyword evidence="2" id="KW-1185">Reference proteome</keyword>
<dbReference type="AlphaFoldDB" id="A0AAV3YXE8"/>
<organism evidence="1 2">
    <name type="scientific">Plakobranchus ocellatus</name>
    <dbReference type="NCBI Taxonomy" id="259542"/>
    <lineage>
        <taxon>Eukaryota</taxon>
        <taxon>Metazoa</taxon>
        <taxon>Spiralia</taxon>
        <taxon>Lophotrochozoa</taxon>
        <taxon>Mollusca</taxon>
        <taxon>Gastropoda</taxon>
        <taxon>Heterobranchia</taxon>
        <taxon>Euthyneura</taxon>
        <taxon>Panpulmonata</taxon>
        <taxon>Sacoglossa</taxon>
        <taxon>Placobranchoidea</taxon>
        <taxon>Plakobranchidae</taxon>
        <taxon>Plakobranchus</taxon>
    </lineage>
</organism>
<dbReference type="EMBL" id="BLXT01001650">
    <property type="protein sequence ID" value="GFN87057.1"/>
    <property type="molecule type" value="Genomic_DNA"/>
</dbReference>